<organism evidence="2 3">
    <name type="scientific">Candidatus Nitrospira nitrosa</name>
    <dbReference type="NCBI Taxonomy" id="1742972"/>
    <lineage>
        <taxon>Bacteria</taxon>
        <taxon>Pseudomonadati</taxon>
        <taxon>Nitrospirota</taxon>
        <taxon>Nitrospiria</taxon>
        <taxon>Nitrospirales</taxon>
        <taxon>Nitrospiraceae</taxon>
        <taxon>Nitrospira</taxon>
    </lineage>
</organism>
<dbReference type="PANTHER" id="PTHR21197">
    <property type="entry name" value="UDP-GALACTOPYRANOSE MUTASE"/>
    <property type="match status" value="1"/>
</dbReference>
<dbReference type="PANTHER" id="PTHR21197:SF0">
    <property type="entry name" value="UDP-GALACTOPYRANOSE MUTASE"/>
    <property type="match status" value="1"/>
</dbReference>
<evidence type="ECO:0000313" key="2">
    <source>
        <dbReference type="EMBL" id="CUS36575.1"/>
    </source>
</evidence>
<gene>
    <name evidence="2" type="ORF">COMA1_30127</name>
</gene>
<dbReference type="AlphaFoldDB" id="A0A0S4LH65"/>
<proteinExistence type="predicted"/>
<dbReference type="Pfam" id="PF01593">
    <property type="entry name" value="Amino_oxidase"/>
    <property type="match status" value="1"/>
</dbReference>
<dbReference type="Proteomes" id="UP000199032">
    <property type="component" value="Unassembled WGS sequence"/>
</dbReference>
<dbReference type="Gene3D" id="3.50.50.60">
    <property type="entry name" value="FAD/NAD(P)-binding domain"/>
    <property type="match status" value="1"/>
</dbReference>
<accession>A0A0S4LH65</accession>
<dbReference type="GO" id="GO:0016491">
    <property type="term" value="F:oxidoreductase activity"/>
    <property type="evidence" value="ECO:0007669"/>
    <property type="project" value="InterPro"/>
</dbReference>
<dbReference type="EMBL" id="CZQA01000009">
    <property type="protein sequence ID" value="CUS36575.1"/>
    <property type="molecule type" value="Genomic_DNA"/>
</dbReference>
<evidence type="ECO:0000259" key="1">
    <source>
        <dbReference type="Pfam" id="PF01593"/>
    </source>
</evidence>
<feature type="domain" description="Amine oxidase" evidence="1">
    <location>
        <begin position="11"/>
        <end position="431"/>
    </location>
</feature>
<dbReference type="InterPro" id="IPR002937">
    <property type="entry name" value="Amino_oxidase"/>
</dbReference>
<sequence>MENIAILGSGMAGFGAAHRFHSEGHRATIYEKRSHYGGHTASYAFENGFTIDEGPHVSFTKVERMQKLLADSVDQKFERLRTKVNNHWKGHWIKHPAQCNLYGLPQDLTINILKDFIHAQHHEYGEIKNYRDWLHASFGKTFAETFPMEYTVKYHTTTADNMSTDWVGPRLYRANIEEVLRGALSPSTPDVHYIDQFRYPSHGGFVSYLQMFLKQADLQTDHELLEIHPARKELRFKNGKVASYDHLVSSVPLPDLIRMIAGVPTDVLEASHKLSCSTVVIVSIGVDRADLIDAHWTYFYDRDYFFTRLSTPHLQSRHNVPPGCGSLQAECYYSAKYRPLDRTPDACIEPVINDLKRCGILREEDTILFKHSMLVPYGNVIFDLERAPALKLIHGYLDDMGIAYCGRYGDWAYIWTDESFMSGEHAAQKVLDRLG</sequence>
<dbReference type="STRING" id="1742972.COMA1_30127"/>
<dbReference type="GO" id="GO:0005829">
    <property type="term" value="C:cytosol"/>
    <property type="evidence" value="ECO:0007669"/>
    <property type="project" value="TreeGrafter"/>
</dbReference>
<reference evidence="2 3" key="1">
    <citation type="submission" date="2015-10" db="EMBL/GenBank/DDBJ databases">
        <authorList>
            <person name="Gilbert D.G."/>
        </authorList>
    </citation>
    <scope>NUCLEOTIDE SEQUENCE [LARGE SCALE GENOMIC DNA]</scope>
    <source>
        <strain evidence="2">COMA1</strain>
    </source>
</reference>
<dbReference type="GO" id="GO:0050660">
    <property type="term" value="F:flavin adenine dinucleotide binding"/>
    <property type="evidence" value="ECO:0007669"/>
    <property type="project" value="TreeGrafter"/>
</dbReference>
<dbReference type="GO" id="GO:0008767">
    <property type="term" value="F:UDP-galactopyranose mutase activity"/>
    <property type="evidence" value="ECO:0007669"/>
    <property type="project" value="TreeGrafter"/>
</dbReference>
<evidence type="ECO:0000313" key="3">
    <source>
        <dbReference type="Proteomes" id="UP000199032"/>
    </source>
</evidence>
<dbReference type="SUPFAM" id="SSF51905">
    <property type="entry name" value="FAD/NAD(P)-binding domain"/>
    <property type="match status" value="1"/>
</dbReference>
<dbReference type="RefSeq" id="WP_218055380.1">
    <property type="nucleotide sequence ID" value="NZ_CZQA01000009.1"/>
</dbReference>
<dbReference type="InterPro" id="IPR036188">
    <property type="entry name" value="FAD/NAD-bd_sf"/>
</dbReference>
<keyword evidence="3" id="KW-1185">Reference proteome</keyword>
<protein>
    <submittedName>
        <fullName evidence="2">Putative Protoporphyrinogen oxidase</fullName>
    </submittedName>
</protein>
<name>A0A0S4LH65_9BACT</name>